<proteinExistence type="predicted"/>
<name>A0A177Y0T0_9VIBR</name>
<reference evidence="1 2" key="1">
    <citation type="journal article" date="2016" name="Syst. Appl. Microbiol.">
        <title>Vibrio bivalvicida sp. nov., a novel larval pathogen for bivalve molluscs reared in a hatchery.</title>
        <authorList>
            <person name="Dubert J."/>
            <person name="Romalde J.L."/>
            <person name="Prado S."/>
            <person name="Barja J.L."/>
        </authorList>
    </citation>
    <scope>NUCLEOTIDE SEQUENCE [LARGE SCALE GENOMIC DNA]</scope>
    <source>
        <strain evidence="1 2">605</strain>
    </source>
</reference>
<evidence type="ECO:0000313" key="2">
    <source>
        <dbReference type="Proteomes" id="UP000078406"/>
    </source>
</evidence>
<dbReference type="RefSeq" id="WP_049844293.1">
    <property type="nucleotide sequence ID" value="NZ_LLEI02000024.1"/>
</dbReference>
<accession>A0A177Y0T0</accession>
<dbReference type="Proteomes" id="UP000078406">
    <property type="component" value="Unassembled WGS sequence"/>
</dbReference>
<gene>
    <name evidence="1" type="ORF">APB76_09135</name>
</gene>
<comment type="caution">
    <text evidence="1">The sequence shown here is derived from an EMBL/GenBank/DDBJ whole genome shotgun (WGS) entry which is preliminary data.</text>
</comment>
<protein>
    <submittedName>
        <fullName evidence="1">Uncharacterized protein</fullName>
    </submittedName>
</protein>
<organism evidence="1 2">
    <name type="scientific">Vibrio bivalvicida</name>
    <dbReference type="NCBI Taxonomy" id="1276888"/>
    <lineage>
        <taxon>Bacteria</taxon>
        <taxon>Pseudomonadati</taxon>
        <taxon>Pseudomonadota</taxon>
        <taxon>Gammaproteobacteria</taxon>
        <taxon>Vibrionales</taxon>
        <taxon>Vibrionaceae</taxon>
        <taxon>Vibrio</taxon>
        <taxon>Vibrio oreintalis group</taxon>
    </lineage>
</organism>
<sequence length="70" mass="7773">MTDTVHSAAIDTVELLRKEYDQYIQQKKALFIKATYSSNSVLDVDVSSLVDSYKVKAQLKAASETADNSE</sequence>
<dbReference type="AlphaFoldDB" id="A0A177Y0T0"/>
<dbReference type="EMBL" id="LLEI02000024">
    <property type="protein sequence ID" value="OAJ94472.1"/>
    <property type="molecule type" value="Genomic_DNA"/>
</dbReference>
<evidence type="ECO:0000313" key="1">
    <source>
        <dbReference type="EMBL" id="OAJ94472.1"/>
    </source>
</evidence>